<dbReference type="GO" id="GO:0005886">
    <property type="term" value="C:plasma membrane"/>
    <property type="evidence" value="ECO:0007669"/>
    <property type="project" value="UniProtKB-SubCell"/>
</dbReference>
<dbReference type="NCBIfam" id="NF004477">
    <property type="entry name" value="PRK05815.1-1"/>
    <property type="match status" value="1"/>
</dbReference>
<dbReference type="AlphaFoldDB" id="G2J8E2"/>
<keyword evidence="8 12" id="KW-1133">Transmembrane helix</keyword>
<evidence type="ECO:0000313" key="14">
    <source>
        <dbReference type="EMBL" id="CCD29039.1"/>
    </source>
</evidence>
<keyword evidence="11 12" id="KW-0066">ATP synthesis</keyword>
<evidence type="ECO:0000313" key="15">
    <source>
        <dbReference type="Proteomes" id="UP000054051"/>
    </source>
</evidence>
<comment type="function">
    <text evidence="12 13">Key component of the proton channel; it plays a direct role in the translocation of protons across the membrane.</text>
</comment>
<feature type="transmembrane region" description="Helical" evidence="12">
    <location>
        <begin position="250"/>
        <end position="274"/>
    </location>
</feature>
<feature type="transmembrane region" description="Helical" evidence="12">
    <location>
        <begin position="209"/>
        <end position="230"/>
    </location>
</feature>
<keyword evidence="14" id="KW-0378">Hydrolase</keyword>
<dbReference type="GO" id="GO:0042777">
    <property type="term" value="P:proton motive force-driven plasma membrane ATP synthesis"/>
    <property type="evidence" value="ECO:0007669"/>
    <property type="project" value="TreeGrafter"/>
</dbReference>
<dbReference type="InterPro" id="IPR045082">
    <property type="entry name" value="ATP_syn_F0_a_bact/chloroplast"/>
</dbReference>
<dbReference type="InterPro" id="IPR035908">
    <property type="entry name" value="F0_ATP_A_sf"/>
</dbReference>
<evidence type="ECO:0000256" key="1">
    <source>
        <dbReference type="ARBA" id="ARBA00004141"/>
    </source>
</evidence>
<dbReference type="HAMAP" id="MF_01393">
    <property type="entry name" value="ATP_synth_a_bact"/>
    <property type="match status" value="1"/>
</dbReference>
<name>G2J8E2_9BURK</name>
<dbReference type="Pfam" id="PF00119">
    <property type="entry name" value="ATP-synt_A"/>
    <property type="match status" value="1"/>
</dbReference>
<dbReference type="Gene3D" id="1.20.120.220">
    <property type="entry name" value="ATP synthase, F0 complex, subunit A"/>
    <property type="match status" value="1"/>
</dbReference>
<keyword evidence="10 12" id="KW-0472">Membrane</keyword>
<evidence type="ECO:0000256" key="5">
    <source>
        <dbReference type="ARBA" id="ARBA00022547"/>
    </source>
</evidence>
<dbReference type="GO" id="GO:0045259">
    <property type="term" value="C:proton-transporting ATP synthase complex"/>
    <property type="evidence" value="ECO:0007669"/>
    <property type="project" value="UniProtKB-KW"/>
</dbReference>
<feature type="transmembrane region" description="Helical" evidence="12">
    <location>
        <begin position="40"/>
        <end position="58"/>
    </location>
</feature>
<dbReference type="CDD" id="cd00310">
    <property type="entry name" value="ATP-synt_Fo_a_6"/>
    <property type="match status" value="1"/>
</dbReference>
<dbReference type="PANTHER" id="PTHR42823:SF3">
    <property type="entry name" value="ATP SYNTHASE SUBUNIT A, CHLOROPLASTIC"/>
    <property type="match status" value="1"/>
</dbReference>
<comment type="caution">
    <text evidence="14">The sequence shown here is derived from an EMBL/GenBank/DDBJ whole genome shotgun (WGS) entry which is preliminary data.</text>
</comment>
<evidence type="ECO:0000256" key="6">
    <source>
        <dbReference type="ARBA" id="ARBA00022692"/>
    </source>
</evidence>
<dbReference type="GO" id="GO:0046933">
    <property type="term" value="F:proton-transporting ATP synthase activity, rotational mechanism"/>
    <property type="evidence" value="ECO:0007669"/>
    <property type="project" value="UniProtKB-UniRule"/>
</dbReference>
<gene>
    <name evidence="12 14" type="primary">atpB</name>
    <name evidence="14" type="ORF">CAGGBEG34_200038</name>
</gene>
<feature type="transmembrane region" description="Helical" evidence="12">
    <location>
        <begin position="94"/>
        <end position="112"/>
    </location>
</feature>
<keyword evidence="9 12" id="KW-0406">Ion transport</keyword>
<dbReference type="FunFam" id="1.20.120.220:FF:000002">
    <property type="entry name" value="ATP synthase subunit a"/>
    <property type="match status" value="1"/>
</dbReference>
<dbReference type="STRING" id="1070319.CAGGBEG34_200038"/>
<feature type="transmembrane region" description="Helical" evidence="12">
    <location>
        <begin position="144"/>
        <end position="163"/>
    </location>
</feature>
<dbReference type="InterPro" id="IPR023011">
    <property type="entry name" value="ATP_synth_F0_asu_AS"/>
</dbReference>
<dbReference type="NCBIfam" id="TIGR01131">
    <property type="entry name" value="ATP_synt_6_or_A"/>
    <property type="match status" value="1"/>
</dbReference>
<evidence type="ECO:0000256" key="9">
    <source>
        <dbReference type="ARBA" id="ARBA00023065"/>
    </source>
</evidence>
<keyword evidence="6 12" id="KW-0812">Transmembrane</keyword>
<dbReference type="GO" id="GO:0016787">
    <property type="term" value="F:hydrolase activity"/>
    <property type="evidence" value="ECO:0007669"/>
    <property type="project" value="UniProtKB-KW"/>
</dbReference>
<evidence type="ECO:0000256" key="11">
    <source>
        <dbReference type="ARBA" id="ARBA00023310"/>
    </source>
</evidence>
<evidence type="ECO:0000256" key="3">
    <source>
        <dbReference type="ARBA" id="ARBA00022448"/>
    </source>
</evidence>
<dbReference type="EMBL" id="CAFB01000037">
    <property type="protein sequence ID" value="CCD29039.1"/>
    <property type="molecule type" value="Genomic_DNA"/>
</dbReference>
<dbReference type="Proteomes" id="UP000054051">
    <property type="component" value="Unassembled WGS sequence"/>
</dbReference>
<evidence type="ECO:0000256" key="4">
    <source>
        <dbReference type="ARBA" id="ARBA00022475"/>
    </source>
</evidence>
<reference evidence="14 15" key="1">
    <citation type="submission" date="2011-08" db="EMBL/GenBank/DDBJ databases">
        <title>The genome of the obligate endobacterium of an arbuscular mycorrhizal fungus reveals an interphylum network of nutritional interactions.</title>
        <authorList>
            <person name="Ghignone S."/>
            <person name="Salvioli A."/>
            <person name="Anca I."/>
            <person name="Lumini E."/>
            <person name="Ortu G."/>
            <person name="Petiti L."/>
            <person name="Cruveiller S."/>
            <person name="Bianciotto V."/>
            <person name="Piffanelli P."/>
            <person name="Lanfranco L."/>
            <person name="Bonfante P."/>
        </authorList>
    </citation>
    <scope>NUCLEOTIDE SEQUENCE [LARGE SCALE GENOMIC DNA]</scope>
    <source>
        <strain evidence="14 15">BEG34</strain>
    </source>
</reference>
<dbReference type="RefSeq" id="WP_006682282.1">
    <property type="nucleotide sequence ID" value="NZ_CAFB01000037.1"/>
</dbReference>
<evidence type="ECO:0000256" key="2">
    <source>
        <dbReference type="ARBA" id="ARBA00006810"/>
    </source>
</evidence>
<evidence type="ECO:0000256" key="10">
    <source>
        <dbReference type="ARBA" id="ARBA00023136"/>
    </source>
</evidence>
<accession>G2J8E2</accession>
<dbReference type="InterPro" id="IPR000568">
    <property type="entry name" value="ATP_synth_F0_asu"/>
</dbReference>
<keyword evidence="5 12" id="KW-0138">CF(0)</keyword>
<dbReference type="SUPFAM" id="SSF81336">
    <property type="entry name" value="F1F0 ATP synthase subunit A"/>
    <property type="match status" value="1"/>
</dbReference>
<proteinExistence type="inferred from homology"/>
<organism evidence="14 15">
    <name type="scientific">Candidatus Glomeribacter gigasporarum BEG34</name>
    <dbReference type="NCBI Taxonomy" id="1070319"/>
    <lineage>
        <taxon>Bacteria</taxon>
        <taxon>Pseudomonadati</taxon>
        <taxon>Pseudomonadota</taxon>
        <taxon>Betaproteobacteria</taxon>
        <taxon>Burkholderiales</taxon>
        <taxon>Burkholderiaceae</taxon>
        <taxon>Candidatus Glomeribacter</taxon>
    </lineage>
</organism>
<keyword evidence="3 12" id="KW-0813">Transport</keyword>
<comment type="similarity">
    <text evidence="2 12 13">Belongs to the ATPase A chain family.</text>
</comment>
<sequence length="281" mass="30501">MTAGTETQSPSGYIAHHLQNFSNRSQTSVVDFSVLNLDTLFWSVLMGAVALLLFYCAARRASSGVPSRFQGAIEMLVEMVEGQSKAIIPGDRRFIAPLALTVFVWIALMNALDLVPVDLPAAVIQGLGLSDVIDRHRIVPTADLNGTLGIALGVLILALYYGVKIKGPRGFAHELISAPFGAHPLLWPCNLLINIIEYLARTVSLGMRLFGNMYAGELLFLLIALLGSLWSMHLDASALGLVGHVIAGSLWAIFHILVIVLQAFIFMMLTLVYLGQAHDKH</sequence>
<comment type="subcellular location">
    <subcellularLocation>
        <location evidence="12 13">Cell membrane</location>
        <topology evidence="12 13">Multi-pass membrane protein</topology>
    </subcellularLocation>
    <subcellularLocation>
        <location evidence="1">Membrane</location>
        <topology evidence="1">Multi-pass membrane protein</topology>
    </subcellularLocation>
</comment>
<dbReference type="eggNOG" id="COG0356">
    <property type="taxonomic scope" value="Bacteria"/>
</dbReference>
<evidence type="ECO:0000256" key="7">
    <source>
        <dbReference type="ARBA" id="ARBA00022781"/>
    </source>
</evidence>
<dbReference type="PROSITE" id="PS00449">
    <property type="entry name" value="ATPASE_A"/>
    <property type="match status" value="1"/>
</dbReference>
<dbReference type="PANTHER" id="PTHR42823">
    <property type="entry name" value="ATP SYNTHASE SUBUNIT A, CHLOROPLASTIC"/>
    <property type="match status" value="1"/>
</dbReference>
<dbReference type="OrthoDB" id="9789241at2"/>
<keyword evidence="7 12" id="KW-0375">Hydrogen ion transport</keyword>
<evidence type="ECO:0000256" key="12">
    <source>
        <dbReference type="HAMAP-Rule" id="MF_01393"/>
    </source>
</evidence>
<keyword evidence="15" id="KW-1185">Reference proteome</keyword>
<evidence type="ECO:0000256" key="8">
    <source>
        <dbReference type="ARBA" id="ARBA00022989"/>
    </source>
</evidence>
<keyword evidence="4 12" id="KW-1003">Cell membrane</keyword>
<evidence type="ECO:0000256" key="13">
    <source>
        <dbReference type="RuleBase" id="RU000483"/>
    </source>
</evidence>
<protein>
    <recommendedName>
        <fullName evidence="12 13">ATP synthase subunit a</fullName>
    </recommendedName>
    <alternativeName>
        <fullName evidence="12">ATP synthase F0 sector subunit a</fullName>
    </alternativeName>
    <alternativeName>
        <fullName evidence="12">F-ATPase subunit 6</fullName>
    </alternativeName>
</protein>